<proteinExistence type="predicted"/>
<feature type="domain" description="DUF7815" evidence="2">
    <location>
        <begin position="76"/>
        <end position="99"/>
    </location>
</feature>
<evidence type="ECO:0000256" key="1">
    <source>
        <dbReference type="SAM" id="MobiDB-lite"/>
    </source>
</evidence>
<dbReference type="PANTHER" id="PTHR36308:SF1">
    <property type="entry name" value="DENTIN SIALOPHOSPHOPROTEIN-RELATED"/>
    <property type="match status" value="1"/>
</dbReference>
<dbReference type="PANTHER" id="PTHR36308">
    <property type="entry name" value="DENTIN SIALOPHOSPHOPROTEIN-RELATED"/>
    <property type="match status" value="1"/>
</dbReference>
<feature type="region of interest" description="Disordered" evidence="1">
    <location>
        <begin position="576"/>
        <end position="608"/>
    </location>
</feature>
<protein>
    <recommendedName>
        <fullName evidence="2">DUF7815 domain-containing protein</fullName>
    </recommendedName>
</protein>
<reference evidence="3" key="1">
    <citation type="submission" date="2024-03" db="EMBL/GenBank/DDBJ databases">
        <title>WGS assembly of Saponaria officinalis var. Norfolk2.</title>
        <authorList>
            <person name="Jenkins J."/>
            <person name="Shu S."/>
            <person name="Grimwood J."/>
            <person name="Barry K."/>
            <person name="Goodstein D."/>
            <person name="Schmutz J."/>
            <person name="Leebens-Mack J."/>
            <person name="Osbourn A."/>
        </authorList>
    </citation>
    <scope>NUCLEOTIDE SEQUENCE [LARGE SCALE GENOMIC DNA]</scope>
    <source>
        <strain evidence="3">JIC</strain>
    </source>
</reference>
<name>A0AAW1HI58_SAPOF</name>
<evidence type="ECO:0000259" key="2">
    <source>
        <dbReference type="Pfam" id="PF25122"/>
    </source>
</evidence>
<dbReference type="EMBL" id="JBDFQZ010000011">
    <property type="protein sequence ID" value="KAK9676427.1"/>
    <property type="molecule type" value="Genomic_DNA"/>
</dbReference>
<dbReference type="AlphaFoldDB" id="A0AAW1HI58"/>
<feature type="region of interest" description="Disordered" evidence="1">
    <location>
        <begin position="1"/>
        <end position="25"/>
    </location>
</feature>
<dbReference type="Pfam" id="PF25122">
    <property type="entry name" value="DUF7815"/>
    <property type="match status" value="1"/>
</dbReference>
<feature type="compositionally biased region" description="Basic residues" evidence="1">
    <location>
        <begin position="1"/>
        <end position="18"/>
    </location>
</feature>
<feature type="region of interest" description="Disordered" evidence="1">
    <location>
        <begin position="506"/>
        <end position="528"/>
    </location>
</feature>
<evidence type="ECO:0000313" key="3">
    <source>
        <dbReference type="EMBL" id="KAK9676427.1"/>
    </source>
</evidence>
<dbReference type="InterPro" id="IPR056717">
    <property type="entry name" value="DUF7815"/>
</dbReference>
<accession>A0AAW1HI58</accession>
<organism evidence="3 4">
    <name type="scientific">Saponaria officinalis</name>
    <name type="common">Common soapwort</name>
    <name type="synonym">Lychnis saponaria</name>
    <dbReference type="NCBI Taxonomy" id="3572"/>
    <lineage>
        <taxon>Eukaryota</taxon>
        <taxon>Viridiplantae</taxon>
        <taxon>Streptophyta</taxon>
        <taxon>Embryophyta</taxon>
        <taxon>Tracheophyta</taxon>
        <taxon>Spermatophyta</taxon>
        <taxon>Magnoliopsida</taxon>
        <taxon>eudicotyledons</taxon>
        <taxon>Gunneridae</taxon>
        <taxon>Pentapetalae</taxon>
        <taxon>Caryophyllales</taxon>
        <taxon>Caryophyllaceae</taxon>
        <taxon>Caryophylleae</taxon>
        <taxon>Saponaria</taxon>
    </lineage>
</organism>
<feature type="region of interest" description="Disordered" evidence="1">
    <location>
        <begin position="692"/>
        <end position="719"/>
    </location>
</feature>
<evidence type="ECO:0000313" key="4">
    <source>
        <dbReference type="Proteomes" id="UP001443914"/>
    </source>
</evidence>
<dbReference type="Proteomes" id="UP001443914">
    <property type="component" value="Unassembled WGS sequence"/>
</dbReference>
<keyword evidence="4" id="KW-1185">Reference proteome</keyword>
<comment type="caution">
    <text evidence="3">The sequence shown here is derived from an EMBL/GenBank/DDBJ whole genome shotgun (WGS) entry which is preliminary data.</text>
</comment>
<gene>
    <name evidence="3" type="ORF">RND81_11G076400</name>
</gene>
<feature type="compositionally biased region" description="Polar residues" evidence="1">
    <location>
        <begin position="703"/>
        <end position="713"/>
    </location>
</feature>
<sequence>MCRTLTKTHKTKKRHKPQSRPQKMSTYDVSADLINKVQILLVREAGLPSFKPSDQSPPSILQHAISTVGSNSDDVLQCDSCTGELLRGFDSIICIFCGCFPSKLRNLPSPRQPVNFTSTLGFRWFLRSLSLDGSEIVERPVEGGNELGRGRSSVKNEIPLSALLDLQLKWPDESSRFGVEDEPGKQSVKLVGLDFDELFQRDVIKESTLNEQEVTSTETKVEKGTTFAGQSSLSLFENTQTAFSEGENDESDWAAEFQSANADVKVDTRFQMDSTCQSIIQEDSANIEILQAFSTSIVEPKSEPPMDPKQTQRNMSMKDDEKGLETIDNSFDWIPPAEKQRISDEGDPLHDDKLGGGNTSYNWDEFGMFSGAENKPREHVSSTGPGRESGGGFNMYGSWNDFTGSVGAEHKQLQNGILEEFALSGHPDMEQQDVHVESTLNKTTDQAASLGVSGTANEVNDSFDLWTDFKTSNIGDDNQQQFTDEASGDKVSPAGFGITNAQNHAAGLSSRVKEQSVGSSEAVDDSSAQWNDDSLDVWSEFALSTGVLGNKPSTNETSAGALNDFSSIMVTCSNFPGSGETKSAENETSMQDDDDFGSWSDFRSSWKQPDSSFPEIYISGSMQDDISAERAAGNLPSVADNNLHNSWGDVSWSTSILEQPSHVVEAKPSESKVTSGNSDLLLGFYSSEKQSDFPDNQIKSDRTAVQNGKSTTGNDEEIDAWTDFTSSSNEQSNNWLSSNINPAVIQGPVIHDPFNEWNVISDAPNKESGRFTVANENQMNIFSTNAADSHFVGSNSAVHQDPFLGMLNDQNGFAPVPSSQTEVPNLVRTEHQDVEASDFDNGSESTFKERNDQKSVVESIISEMHDLSFMLESTLSIPKTHT</sequence>